<dbReference type="Gene3D" id="3.90.180.10">
    <property type="entry name" value="Medium-chain alcohol dehydrogenases, catalytic domain"/>
    <property type="match status" value="1"/>
</dbReference>
<evidence type="ECO:0000259" key="6">
    <source>
        <dbReference type="SMART" id="SM00829"/>
    </source>
</evidence>
<dbReference type="InterPro" id="IPR013154">
    <property type="entry name" value="ADH-like_N"/>
</dbReference>
<accession>A0A6J6VZI9</accession>
<dbReference type="GO" id="GO:0005829">
    <property type="term" value="C:cytosol"/>
    <property type="evidence" value="ECO:0007669"/>
    <property type="project" value="TreeGrafter"/>
</dbReference>
<comment type="cofactor">
    <cofactor evidence="1">
        <name>Zn(2+)</name>
        <dbReference type="ChEBI" id="CHEBI:29105"/>
    </cofactor>
</comment>
<evidence type="ECO:0000256" key="3">
    <source>
        <dbReference type="ARBA" id="ARBA00022833"/>
    </source>
</evidence>
<protein>
    <submittedName>
        <fullName evidence="7">Unannotated protein</fullName>
    </submittedName>
</protein>
<proteinExistence type="predicted"/>
<dbReference type="InterPro" id="IPR002328">
    <property type="entry name" value="ADH_Zn_CS"/>
</dbReference>
<keyword evidence="2" id="KW-0479">Metal-binding</keyword>
<dbReference type="InterPro" id="IPR020843">
    <property type="entry name" value="ER"/>
</dbReference>
<sequence>MRGAIFDHNGLALRDDLELREPEAGEVVVRIHAAGVCHSDSKILSGATAYPLPVVLGHEGAGVIEAVGPGVSSVGIGDHVVLHTLRACGLCAACASGLPTRCRQSLGVIDAPFRMAGVAVNQFANTSVFVERTLVREGQVVRIDASLPMPVAALLGCGVITGTGAVFNRARVRPGDSVVVVGVGGVGLNALQAARISGASQIVAVDTNASKAQIAQQFGATEFVHVRDSVAADVLDVVHGGADHVIVCIGSAPLVRLAVDLLAPGGQAVIVGFPGGGAQASFDMATLYQEKSILACRYGSSSPQRDVPFLARLYAEGRLMLDELVTRTMPLEQVSDAFAAMATGDTDARSVLMLA</sequence>
<dbReference type="FunFam" id="3.40.50.720:FF:000003">
    <property type="entry name" value="S-(hydroxymethyl)glutathione dehydrogenase"/>
    <property type="match status" value="1"/>
</dbReference>
<dbReference type="Pfam" id="PF08240">
    <property type="entry name" value="ADH_N"/>
    <property type="match status" value="1"/>
</dbReference>
<dbReference type="AlphaFoldDB" id="A0A6J6VZI9"/>
<feature type="domain" description="Enoyl reductase (ER)" evidence="6">
    <location>
        <begin position="12"/>
        <end position="352"/>
    </location>
</feature>
<dbReference type="PANTHER" id="PTHR43880">
    <property type="entry name" value="ALCOHOL DEHYDROGENASE"/>
    <property type="match status" value="1"/>
</dbReference>
<dbReference type="InterPro" id="IPR013149">
    <property type="entry name" value="ADH-like_C"/>
</dbReference>
<evidence type="ECO:0000313" key="7">
    <source>
        <dbReference type="EMBL" id="CAB4776445.1"/>
    </source>
</evidence>
<organism evidence="7">
    <name type="scientific">freshwater metagenome</name>
    <dbReference type="NCBI Taxonomy" id="449393"/>
    <lineage>
        <taxon>unclassified sequences</taxon>
        <taxon>metagenomes</taxon>
        <taxon>ecological metagenomes</taxon>
    </lineage>
</organism>
<evidence type="ECO:0000256" key="2">
    <source>
        <dbReference type="ARBA" id="ARBA00022723"/>
    </source>
</evidence>
<evidence type="ECO:0000256" key="1">
    <source>
        <dbReference type="ARBA" id="ARBA00001947"/>
    </source>
</evidence>
<evidence type="ECO:0000313" key="8">
    <source>
        <dbReference type="EMBL" id="CAB4921589.1"/>
    </source>
</evidence>
<dbReference type="Pfam" id="PF00107">
    <property type="entry name" value="ADH_zinc_N"/>
    <property type="match status" value="1"/>
</dbReference>
<dbReference type="SUPFAM" id="SSF50129">
    <property type="entry name" value="GroES-like"/>
    <property type="match status" value="2"/>
</dbReference>
<dbReference type="SUPFAM" id="SSF51735">
    <property type="entry name" value="NAD(P)-binding Rossmann-fold domains"/>
    <property type="match status" value="1"/>
</dbReference>
<keyword evidence="5" id="KW-0520">NAD</keyword>
<dbReference type="PROSITE" id="PS00059">
    <property type="entry name" value="ADH_ZINC"/>
    <property type="match status" value="1"/>
</dbReference>
<dbReference type="EMBL" id="CAFBMH010000092">
    <property type="protein sequence ID" value="CAB4921589.1"/>
    <property type="molecule type" value="Genomic_DNA"/>
</dbReference>
<dbReference type="InterPro" id="IPR011032">
    <property type="entry name" value="GroES-like_sf"/>
</dbReference>
<dbReference type="Gene3D" id="3.40.50.720">
    <property type="entry name" value="NAD(P)-binding Rossmann-like Domain"/>
    <property type="match status" value="1"/>
</dbReference>
<dbReference type="InterPro" id="IPR036291">
    <property type="entry name" value="NAD(P)-bd_dom_sf"/>
</dbReference>
<dbReference type="GO" id="GO:0051903">
    <property type="term" value="F:S-(hydroxymethyl)glutathione dehydrogenase [NAD(P)+] activity"/>
    <property type="evidence" value="ECO:0007669"/>
    <property type="project" value="TreeGrafter"/>
</dbReference>
<dbReference type="SMART" id="SM00829">
    <property type="entry name" value="PKS_ER"/>
    <property type="match status" value="1"/>
</dbReference>
<evidence type="ECO:0000256" key="4">
    <source>
        <dbReference type="ARBA" id="ARBA00023002"/>
    </source>
</evidence>
<dbReference type="GO" id="GO:0008270">
    <property type="term" value="F:zinc ion binding"/>
    <property type="evidence" value="ECO:0007669"/>
    <property type="project" value="InterPro"/>
</dbReference>
<evidence type="ECO:0000256" key="5">
    <source>
        <dbReference type="ARBA" id="ARBA00023027"/>
    </source>
</evidence>
<dbReference type="GO" id="GO:0046294">
    <property type="term" value="P:formaldehyde catabolic process"/>
    <property type="evidence" value="ECO:0007669"/>
    <property type="project" value="TreeGrafter"/>
</dbReference>
<gene>
    <name evidence="7" type="ORF">UFOPK2754_03399</name>
    <name evidence="8" type="ORF">UFOPK3543_02116</name>
</gene>
<name>A0A6J6VZI9_9ZZZZ</name>
<dbReference type="EMBL" id="CAEZYR010000236">
    <property type="protein sequence ID" value="CAB4776445.1"/>
    <property type="molecule type" value="Genomic_DNA"/>
</dbReference>
<keyword evidence="4" id="KW-0560">Oxidoreductase</keyword>
<dbReference type="PANTHER" id="PTHR43880:SF12">
    <property type="entry name" value="ALCOHOL DEHYDROGENASE CLASS-3"/>
    <property type="match status" value="1"/>
</dbReference>
<keyword evidence="3" id="KW-0862">Zinc</keyword>
<reference evidence="7" key="1">
    <citation type="submission" date="2020-05" db="EMBL/GenBank/DDBJ databases">
        <authorList>
            <person name="Chiriac C."/>
            <person name="Salcher M."/>
            <person name="Ghai R."/>
            <person name="Kavagutti S V."/>
        </authorList>
    </citation>
    <scope>NUCLEOTIDE SEQUENCE</scope>
</reference>